<sequence length="279" mass="29156">MTTLQGSGQGSARQALRGLLFNGPALLVLLLAGPGWAGSDADLMRLLSQRDCPRCKLQDADLVHADLRDADLRSAKLQRANLGQARLDGANLQGADLRFTSLQGASLRGADLRGANLEGTDLRQSDLSGAQIDPGGLARSHWQDARGVAPTVLSYPELHNAGVTAALEGRHPQAEQLFSEAIRLQPDAAISWVARGLSRTEQGKTDLAAADLNYAAVLYGQAGEEAQAKQLTEVATALLKPGKKANQGSGMGGQMLSGAASFASAVAPLAMKFLLPLAF</sequence>
<dbReference type="Gene3D" id="2.160.20.80">
    <property type="entry name" value="E3 ubiquitin-protein ligase SopA"/>
    <property type="match status" value="1"/>
</dbReference>
<evidence type="ECO:0000313" key="2">
    <source>
        <dbReference type="Proteomes" id="UP001304461"/>
    </source>
</evidence>
<dbReference type="InterPro" id="IPR001646">
    <property type="entry name" value="5peptide_repeat"/>
</dbReference>
<dbReference type="EMBL" id="JAYGHX010000001">
    <property type="protein sequence ID" value="MEA5389793.1"/>
    <property type="molecule type" value="Genomic_DNA"/>
</dbReference>
<gene>
    <name evidence="1" type="ORF">VB738_00835</name>
</gene>
<dbReference type="InterPro" id="IPR011990">
    <property type="entry name" value="TPR-like_helical_dom_sf"/>
</dbReference>
<dbReference type="InterPro" id="IPR051082">
    <property type="entry name" value="Pentapeptide-BTB/POZ_domain"/>
</dbReference>
<protein>
    <submittedName>
        <fullName evidence="1">Pentapeptide repeat-containing protein</fullName>
    </submittedName>
</protein>
<dbReference type="SUPFAM" id="SSF48452">
    <property type="entry name" value="TPR-like"/>
    <property type="match status" value="1"/>
</dbReference>
<dbReference type="Proteomes" id="UP001304461">
    <property type="component" value="Unassembled WGS sequence"/>
</dbReference>
<dbReference type="PANTHER" id="PTHR14136:SF17">
    <property type="entry name" value="BTB_POZ DOMAIN-CONTAINING PROTEIN KCTD9"/>
    <property type="match status" value="1"/>
</dbReference>
<dbReference type="RefSeq" id="WP_323303928.1">
    <property type="nucleotide sequence ID" value="NZ_JAYGHX010000001.1"/>
</dbReference>
<organism evidence="1 2">
    <name type="scientific">Cyanobium gracile UHCC 0139</name>
    <dbReference type="NCBI Taxonomy" id="3110308"/>
    <lineage>
        <taxon>Bacteria</taxon>
        <taxon>Bacillati</taxon>
        <taxon>Cyanobacteriota</taxon>
        <taxon>Cyanophyceae</taxon>
        <taxon>Synechococcales</taxon>
        <taxon>Prochlorococcaceae</taxon>
        <taxon>Cyanobium</taxon>
    </lineage>
</organism>
<evidence type="ECO:0000313" key="1">
    <source>
        <dbReference type="EMBL" id="MEA5389793.1"/>
    </source>
</evidence>
<name>A0ABU5RNX8_9CYAN</name>
<reference evidence="1 2" key="1">
    <citation type="submission" date="2023-12" db="EMBL/GenBank/DDBJ databases">
        <title>Baltic Sea Cyanobacteria.</title>
        <authorList>
            <person name="Delbaje E."/>
            <person name="Fewer D.P."/>
            <person name="Shishido T.K."/>
        </authorList>
    </citation>
    <scope>NUCLEOTIDE SEQUENCE [LARGE SCALE GENOMIC DNA]</scope>
    <source>
        <strain evidence="1 2">UHCC 0139</strain>
    </source>
</reference>
<dbReference type="SUPFAM" id="SSF141571">
    <property type="entry name" value="Pentapeptide repeat-like"/>
    <property type="match status" value="1"/>
</dbReference>
<keyword evidence="2" id="KW-1185">Reference proteome</keyword>
<accession>A0ABU5RNX8</accession>
<comment type="caution">
    <text evidence="1">The sequence shown here is derived from an EMBL/GenBank/DDBJ whole genome shotgun (WGS) entry which is preliminary data.</text>
</comment>
<dbReference type="PANTHER" id="PTHR14136">
    <property type="entry name" value="BTB_POZ DOMAIN-CONTAINING PROTEIN KCTD9"/>
    <property type="match status" value="1"/>
</dbReference>
<dbReference type="Pfam" id="PF00805">
    <property type="entry name" value="Pentapeptide"/>
    <property type="match status" value="1"/>
</dbReference>
<proteinExistence type="predicted"/>
<dbReference type="Gene3D" id="1.25.40.10">
    <property type="entry name" value="Tetratricopeptide repeat domain"/>
    <property type="match status" value="1"/>
</dbReference>